<protein>
    <submittedName>
        <fullName evidence="1">Uncharacterized protein</fullName>
    </submittedName>
</protein>
<accession>A0A6C0K4F3</accession>
<dbReference type="EMBL" id="MN740786">
    <property type="protein sequence ID" value="QHU11587.1"/>
    <property type="molecule type" value="Genomic_DNA"/>
</dbReference>
<evidence type="ECO:0000313" key="1">
    <source>
        <dbReference type="EMBL" id="QHU11587.1"/>
    </source>
</evidence>
<sequence length="56" mass="6641">MGVLLFTKSKIENRKCWRFFKKNKNQKVLFFGDGNGRRAKIAMDGSPFVYQIKNRK</sequence>
<name>A0A6C0K4F3_9ZZZZ</name>
<organism evidence="1">
    <name type="scientific">viral metagenome</name>
    <dbReference type="NCBI Taxonomy" id="1070528"/>
    <lineage>
        <taxon>unclassified sequences</taxon>
        <taxon>metagenomes</taxon>
        <taxon>organismal metagenomes</taxon>
    </lineage>
</organism>
<reference evidence="1" key="1">
    <citation type="journal article" date="2020" name="Nature">
        <title>Giant virus diversity and host interactions through global metagenomics.</title>
        <authorList>
            <person name="Schulz F."/>
            <person name="Roux S."/>
            <person name="Paez-Espino D."/>
            <person name="Jungbluth S."/>
            <person name="Walsh D.A."/>
            <person name="Denef V.J."/>
            <person name="McMahon K.D."/>
            <person name="Konstantinidis K.T."/>
            <person name="Eloe-Fadrosh E.A."/>
            <person name="Kyrpides N.C."/>
            <person name="Woyke T."/>
        </authorList>
    </citation>
    <scope>NUCLEOTIDE SEQUENCE</scope>
    <source>
        <strain evidence="1">GVMAG-S-1101169-75</strain>
    </source>
</reference>
<dbReference type="AlphaFoldDB" id="A0A6C0K4F3"/>
<proteinExistence type="predicted"/>